<dbReference type="PANTHER" id="PTHR37984">
    <property type="entry name" value="PROTEIN CBG26694"/>
    <property type="match status" value="1"/>
</dbReference>
<sequence>MATSRAPKQWALTKQETITSYEAWRHNLQYTLALDHNFAVFLLEDTTWLRKTSTAPLRGLENDGEDVPEASRRTAAQKLTHLELMLGQVANYCPVIARNTIVKNSTSMRTIRQAIRAHYGFQSTGAHFVDYNNIRLEPDERPEDLYQRLLSFIDDNLLTANGNIQHHGEDVSTDEELTPSLENIIVLTWLRLIHADFPTLVKQRYGTELRSQTLASLKPEISQALDALLDEIHSSNEGKVLRTALRRSSQQRDNRSASSQPSNNKGGATKCCRICKQAKRSQFQHYLNSEPEPDDHSCFKNNRVKSTTYRVSTKQFRHLKVFHNHQAVQLTLDTGAETSMIKSSIAQQIGATIQKIKQTALQADGITPLSVVGEVHLDLSRNVHTLHLDGLVVNNLDVNVLAGTPFIVTNDISIRPSKQQITIKGTDVTHYNTHLPNRKEHLVRRTQAYVLQAPPTPTVIWPGAYLEIPIPREIDPDSTLAVEPRPDCAKSHPVPHVTPKPLASSHSSCVTVDPDNILPPTTRESFRSLLEAHDDVFDPTFTGYNGAVGPFEAVVNMGPVQPPQRKGRVPQYARNKLVELQQKFDELEAQGVFKRPEDIGITVDYLNPSFLVTKPTGGHRLVTAFADVGRYSKLQTSLLPDVDTTLRTIAQWKYIIVTDLSAFYQIPLSKSSMKYCGVATPFRGIRAYTRCAMGMPGSETALEELMCRVLGDCLQDGITAKLADDLYGELTHLKLFSRIGVASYKLFRSPSFSFKDHYLPPLDYHTWMDMDRRTSIGQSTSHCHVVIVTAPDTVRGLRSFIGAYKVLGRVLPKCSRIIAPLKSAIAGQQSGERMLWTDTLREQFRSAQTNLTTWKSITLPQPSDQLWIVTDGSVTKHAGTANVPSDFASRNAAECNEPRCQICNFVALTEDSVVRSTSVQDIRGLSGLPFTTRSAWIQIQSECPELRRTHAHLKQGTRPSEKITNIKDVKRYLNVATMAKEGLLVVHRQTPLSPSNDMIIVPRTVLNGLVTALHIKLDHPSKHQLQLVMKRQFYALDMLQVIDRVCETCHTCASLRKLRENLTKHTSENPPDIVGVSFAADVLYLCSKSFWLCLFERRRYTPTAWHIHRDRSHQNSNKNPVAEKAIAELEGELNRQVPNGGPVTELGLAITVSRLNARLRREGISADELWTQRNQFTHEQLPLEDRDIIINQHKTCRRNHPYSGRSKNTKTVGKSTSQIHVGDLIYLPAEHDKTQPLNRYLVVSVDKPRCFVRKFSGNQLRALAYKVRISECHLIPSQIPKVQPSRTTDTDSEDDGQGSNSPFQATKIPPALTLPGSQLSPHAT</sequence>
<feature type="region of interest" description="Disordered" evidence="5">
    <location>
        <begin position="1280"/>
        <end position="1324"/>
    </location>
</feature>
<dbReference type="InterPro" id="IPR043502">
    <property type="entry name" value="DNA/RNA_pol_sf"/>
</dbReference>
<dbReference type="Gene3D" id="1.10.340.70">
    <property type="match status" value="1"/>
</dbReference>
<evidence type="ECO:0000256" key="1">
    <source>
        <dbReference type="ARBA" id="ARBA00022679"/>
    </source>
</evidence>
<evidence type="ECO:0000313" key="6">
    <source>
        <dbReference type="EMBL" id="CAB3998268.1"/>
    </source>
</evidence>
<dbReference type="InterPro" id="IPR043128">
    <property type="entry name" value="Rev_trsase/Diguanyl_cyclase"/>
</dbReference>
<dbReference type="Proteomes" id="UP001152795">
    <property type="component" value="Unassembled WGS sequence"/>
</dbReference>
<dbReference type="GO" id="GO:0016779">
    <property type="term" value="F:nucleotidyltransferase activity"/>
    <property type="evidence" value="ECO:0007669"/>
    <property type="project" value="UniProtKB-KW"/>
</dbReference>
<keyword evidence="1" id="KW-0808">Transferase</keyword>
<gene>
    <name evidence="6" type="ORF">PACLA_8A058757</name>
</gene>
<feature type="region of interest" description="Disordered" evidence="5">
    <location>
        <begin position="481"/>
        <end position="509"/>
    </location>
</feature>
<keyword evidence="2" id="KW-0548">Nucleotidyltransferase</keyword>
<dbReference type="GO" id="GO:0004519">
    <property type="term" value="F:endonuclease activity"/>
    <property type="evidence" value="ECO:0007669"/>
    <property type="project" value="UniProtKB-KW"/>
</dbReference>
<proteinExistence type="predicted"/>
<dbReference type="CDD" id="cd00303">
    <property type="entry name" value="retropepsin_like"/>
    <property type="match status" value="1"/>
</dbReference>
<evidence type="ECO:0000256" key="5">
    <source>
        <dbReference type="SAM" id="MobiDB-lite"/>
    </source>
</evidence>
<dbReference type="InterPro" id="IPR021109">
    <property type="entry name" value="Peptidase_aspartic_dom_sf"/>
</dbReference>
<reference evidence="6" key="1">
    <citation type="submission" date="2020-04" db="EMBL/GenBank/DDBJ databases">
        <authorList>
            <person name="Alioto T."/>
            <person name="Alioto T."/>
            <person name="Gomez Garrido J."/>
        </authorList>
    </citation>
    <scope>NUCLEOTIDE SEQUENCE</scope>
    <source>
        <strain evidence="6">A484AB</strain>
    </source>
</reference>
<keyword evidence="7" id="KW-1185">Reference proteome</keyword>
<dbReference type="Gene3D" id="2.40.70.10">
    <property type="entry name" value="Acid Proteases"/>
    <property type="match status" value="1"/>
</dbReference>
<dbReference type="GO" id="GO:0004190">
    <property type="term" value="F:aspartic-type endopeptidase activity"/>
    <property type="evidence" value="ECO:0007669"/>
    <property type="project" value="InterPro"/>
</dbReference>
<dbReference type="Gene3D" id="3.10.10.10">
    <property type="entry name" value="HIV Type 1 Reverse Transcriptase, subunit A, domain 1"/>
    <property type="match status" value="1"/>
</dbReference>
<dbReference type="EMBL" id="CACRXK020003313">
    <property type="protein sequence ID" value="CAB3998268.1"/>
    <property type="molecule type" value="Genomic_DNA"/>
</dbReference>
<protein>
    <submittedName>
        <fullName evidence="6">Retrovirus-related Pol poly from transposon opus</fullName>
    </submittedName>
</protein>
<dbReference type="PANTHER" id="PTHR37984:SF5">
    <property type="entry name" value="PROTEIN NYNRIN-LIKE"/>
    <property type="match status" value="1"/>
</dbReference>
<keyword evidence="3" id="KW-0540">Nuclease</keyword>
<evidence type="ECO:0000256" key="4">
    <source>
        <dbReference type="ARBA" id="ARBA00022759"/>
    </source>
</evidence>
<organism evidence="6 7">
    <name type="scientific">Paramuricea clavata</name>
    <name type="common">Red gorgonian</name>
    <name type="synonym">Violescent sea-whip</name>
    <dbReference type="NCBI Taxonomy" id="317549"/>
    <lineage>
        <taxon>Eukaryota</taxon>
        <taxon>Metazoa</taxon>
        <taxon>Cnidaria</taxon>
        <taxon>Anthozoa</taxon>
        <taxon>Octocorallia</taxon>
        <taxon>Malacalcyonacea</taxon>
        <taxon>Plexauridae</taxon>
        <taxon>Paramuricea</taxon>
    </lineage>
</organism>
<keyword evidence="4" id="KW-0255">Endonuclease</keyword>
<accession>A0A6S7H212</accession>
<name>A0A6S7H212_PARCT</name>
<dbReference type="SUPFAM" id="SSF56672">
    <property type="entry name" value="DNA/RNA polymerases"/>
    <property type="match status" value="1"/>
</dbReference>
<dbReference type="InterPro" id="IPR050951">
    <property type="entry name" value="Retrovirus_Pol_polyprotein"/>
</dbReference>
<evidence type="ECO:0000256" key="2">
    <source>
        <dbReference type="ARBA" id="ARBA00022695"/>
    </source>
</evidence>
<dbReference type="InterPro" id="IPR001969">
    <property type="entry name" value="Aspartic_peptidase_AS"/>
</dbReference>
<dbReference type="SUPFAM" id="SSF50630">
    <property type="entry name" value="Acid proteases"/>
    <property type="match status" value="1"/>
</dbReference>
<feature type="compositionally biased region" description="Polar residues" evidence="5">
    <location>
        <begin position="1315"/>
        <end position="1324"/>
    </location>
</feature>
<keyword evidence="4" id="KW-0378">Hydrolase</keyword>
<feature type="compositionally biased region" description="Polar residues" evidence="5">
    <location>
        <begin position="256"/>
        <end position="266"/>
    </location>
</feature>
<dbReference type="PROSITE" id="PS00141">
    <property type="entry name" value="ASP_PROTEASE"/>
    <property type="match status" value="1"/>
</dbReference>
<dbReference type="Gene3D" id="3.30.70.270">
    <property type="match status" value="2"/>
</dbReference>
<comment type="caution">
    <text evidence="6">The sequence shown here is derived from an EMBL/GenBank/DDBJ whole genome shotgun (WGS) entry which is preliminary data.</text>
</comment>
<evidence type="ECO:0000256" key="3">
    <source>
        <dbReference type="ARBA" id="ARBA00022722"/>
    </source>
</evidence>
<feature type="region of interest" description="Disordered" evidence="5">
    <location>
        <begin position="245"/>
        <end position="268"/>
    </location>
</feature>
<evidence type="ECO:0000313" key="7">
    <source>
        <dbReference type="Proteomes" id="UP001152795"/>
    </source>
</evidence>
<dbReference type="GO" id="GO:0006508">
    <property type="term" value="P:proteolysis"/>
    <property type="evidence" value="ECO:0007669"/>
    <property type="project" value="InterPro"/>
</dbReference>